<reference evidence="1 2" key="1">
    <citation type="submission" date="2021-06" db="EMBL/GenBank/DDBJ databases">
        <title>Caerostris extrusa draft genome.</title>
        <authorList>
            <person name="Kono N."/>
            <person name="Arakawa K."/>
        </authorList>
    </citation>
    <scope>NUCLEOTIDE SEQUENCE [LARGE SCALE GENOMIC DNA]</scope>
</reference>
<gene>
    <name evidence="1" type="ORF">CEXT_325491</name>
</gene>
<evidence type="ECO:0000313" key="2">
    <source>
        <dbReference type="Proteomes" id="UP001054945"/>
    </source>
</evidence>
<dbReference type="AlphaFoldDB" id="A0AAV4V1E3"/>
<evidence type="ECO:0000313" key="1">
    <source>
        <dbReference type="EMBL" id="GIY63663.1"/>
    </source>
</evidence>
<proteinExistence type="predicted"/>
<dbReference type="Proteomes" id="UP001054945">
    <property type="component" value="Unassembled WGS sequence"/>
</dbReference>
<comment type="caution">
    <text evidence="1">The sequence shown here is derived from an EMBL/GenBank/DDBJ whole genome shotgun (WGS) entry which is preliminary data.</text>
</comment>
<organism evidence="1 2">
    <name type="scientific">Caerostris extrusa</name>
    <name type="common">Bark spider</name>
    <name type="synonym">Caerostris bankana</name>
    <dbReference type="NCBI Taxonomy" id="172846"/>
    <lineage>
        <taxon>Eukaryota</taxon>
        <taxon>Metazoa</taxon>
        <taxon>Ecdysozoa</taxon>
        <taxon>Arthropoda</taxon>
        <taxon>Chelicerata</taxon>
        <taxon>Arachnida</taxon>
        <taxon>Araneae</taxon>
        <taxon>Araneomorphae</taxon>
        <taxon>Entelegynae</taxon>
        <taxon>Araneoidea</taxon>
        <taxon>Araneidae</taxon>
        <taxon>Caerostris</taxon>
    </lineage>
</organism>
<name>A0AAV4V1E3_CAEEX</name>
<dbReference type="EMBL" id="BPLR01013771">
    <property type="protein sequence ID" value="GIY63663.1"/>
    <property type="molecule type" value="Genomic_DNA"/>
</dbReference>
<accession>A0AAV4V1E3</accession>
<sequence>MGQMDEKIREKQLFFSGKRDKREIMGRGSRNDIFSRNRDEKLLFQYSADASSLMQMARHQKDVKYPFMSTEKDVLEAGKECQMM</sequence>
<keyword evidence="2" id="KW-1185">Reference proteome</keyword>
<protein>
    <submittedName>
        <fullName evidence="1">Uncharacterized protein</fullName>
    </submittedName>
</protein>